<keyword evidence="2" id="KW-0378">Hydrolase</keyword>
<dbReference type="SUPFAM" id="SSF54637">
    <property type="entry name" value="Thioesterase/thiol ester dehydrase-isomerase"/>
    <property type="match status" value="1"/>
</dbReference>
<dbReference type="Gene3D" id="3.10.129.10">
    <property type="entry name" value="Hotdog Thioesterase"/>
    <property type="match status" value="1"/>
</dbReference>
<dbReference type="InterPro" id="IPR050563">
    <property type="entry name" value="4-hydroxybenzoyl-CoA_TE"/>
</dbReference>
<dbReference type="InterPro" id="IPR006684">
    <property type="entry name" value="YbgC/YbaW"/>
</dbReference>
<accession>A0A6I2UWL0</accession>
<evidence type="ECO:0000256" key="2">
    <source>
        <dbReference type="ARBA" id="ARBA00022801"/>
    </source>
</evidence>
<comment type="similarity">
    <text evidence="1">Belongs to the 4-hydroxybenzoyl-CoA thioesterase family.</text>
</comment>
<name>A0A6I2UWL0_9FIRM</name>
<dbReference type="AlphaFoldDB" id="A0A6I2UWL0"/>
<protein>
    <submittedName>
        <fullName evidence="3">Acyl-CoA thioesterase</fullName>
    </submittedName>
</protein>
<comment type="caution">
    <text evidence="3">The sequence shown here is derived from an EMBL/GenBank/DDBJ whole genome shotgun (WGS) entry which is preliminary data.</text>
</comment>
<dbReference type="PANTHER" id="PTHR31793:SF27">
    <property type="entry name" value="NOVEL THIOESTERASE SUPERFAMILY DOMAIN AND SAPOSIN A-TYPE DOMAIN CONTAINING PROTEIN (0610012H03RIK)"/>
    <property type="match status" value="1"/>
</dbReference>
<dbReference type="RefSeq" id="WP_154619431.1">
    <property type="nucleotide sequence ID" value="NZ_CBCTNG010000013.1"/>
</dbReference>
<dbReference type="CDD" id="cd00586">
    <property type="entry name" value="4HBT"/>
    <property type="match status" value="1"/>
</dbReference>
<gene>
    <name evidence="3" type="ORF">FYJ78_00365</name>
</gene>
<organism evidence="3 4">
    <name type="scientific">Selenomonas montiformis</name>
    <dbReference type="NCBI Taxonomy" id="2652285"/>
    <lineage>
        <taxon>Bacteria</taxon>
        <taxon>Bacillati</taxon>
        <taxon>Bacillota</taxon>
        <taxon>Negativicutes</taxon>
        <taxon>Selenomonadales</taxon>
        <taxon>Selenomonadaceae</taxon>
        <taxon>Selenomonas</taxon>
    </lineage>
</organism>
<evidence type="ECO:0000256" key="1">
    <source>
        <dbReference type="ARBA" id="ARBA00005953"/>
    </source>
</evidence>
<dbReference type="PIRSF" id="PIRSF003230">
    <property type="entry name" value="YbgC"/>
    <property type="match status" value="1"/>
</dbReference>
<dbReference type="Pfam" id="PF13279">
    <property type="entry name" value="4HBT_2"/>
    <property type="match status" value="1"/>
</dbReference>
<evidence type="ECO:0000313" key="4">
    <source>
        <dbReference type="Proteomes" id="UP000430222"/>
    </source>
</evidence>
<reference evidence="3 4" key="1">
    <citation type="submission" date="2019-08" db="EMBL/GenBank/DDBJ databases">
        <title>In-depth cultivation of the pig gut microbiome towards novel bacterial diversity and tailored functional studies.</title>
        <authorList>
            <person name="Wylensek D."/>
            <person name="Hitch T.C.A."/>
            <person name="Clavel T."/>
        </authorList>
    </citation>
    <scope>NUCLEOTIDE SEQUENCE [LARGE SCALE GENOMIC DNA]</scope>
    <source>
        <strain evidence="4">WCA-380-WT-3B3</strain>
    </source>
</reference>
<evidence type="ECO:0000313" key="3">
    <source>
        <dbReference type="EMBL" id="MSV23672.1"/>
    </source>
</evidence>
<dbReference type="Proteomes" id="UP000430222">
    <property type="component" value="Unassembled WGS sequence"/>
</dbReference>
<proteinExistence type="inferred from homology"/>
<dbReference type="InterPro" id="IPR029069">
    <property type="entry name" value="HotDog_dom_sf"/>
</dbReference>
<keyword evidence="4" id="KW-1185">Reference proteome</keyword>
<dbReference type="GO" id="GO:0047617">
    <property type="term" value="F:fatty acyl-CoA hydrolase activity"/>
    <property type="evidence" value="ECO:0007669"/>
    <property type="project" value="TreeGrafter"/>
</dbReference>
<dbReference type="EMBL" id="VUNL01000001">
    <property type="protein sequence ID" value="MSV23672.1"/>
    <property type="molecule type" value="Genomic_DNA"/>
</dbReference>
<dbReference type="PANTHER" id="PTHR31793">
    <property type="entry name" value="4-HYDROXYBENZOYL-COA THIOESTERASE FAMILY MEMBER"/>
    <property type="match status" value="1"/>
</dbReference>
<dbReference type="NCBIfam" id="TIGR00051">
    <property type="entry name" value="YbgC/FadM family acyl-CoA thioesterase"/>
    <property type="match status" value="1"/>
</dbReference>
<sequence>MPVITEHHVNFYDTDAMSVVHHSNYIRWFEVGRVEYLRSIGITLGALMEDGFVFPITDVRAKYVSPGYFDDVVLIETTPTALTKAKMAFDYRIFRKADGTLMVTGHSQNVFTRRDTGHITRLPEKYYTILQAAMQKEKAAKKQSVEVEEE</sequence>